<evidence type="ECO:0000313" key="3">
    <source>
        <dbReference type="Proteomes" id="UP000265520"/>
    </source>
</evidence>
<sequence>MSSKQTSVASNPNPNGSFSGNDESKIEIPKDFADKIWKYGISLDGEDAIQ</sequence>
<comment type="caution">
    <text evidence="2">The sequence shown here is derived from an EMBL/GenBank/DDBJ whole genome shotgun (WGS) entry which is preliminary data.</text>
</comment>
<feature type="region of interest" description="Disordered" evidence="1">
    <location>
        <begin position="1"/>
        <end position="25"/>
    </location>
</feature>
<dbReference type="Proteomes" id="UP000265520">
    <property type="component" value="Unassembled WGS sequence"/>
</dbReference>
<reference evidence="2 3" key="1">
    <citation type="journal article" date="2018" name="Front. Plant Sci.">
        <title>Red Clover (Trifolium pratense) and Zigzag Clover (T. medium) - A Picture of Genomic Similarities and Differences.</title>
        <authorList>
            <person name="Dluhosova J."/>
            <person name="Istvanek J."/>
            <person name="Nedelnik J."/>
            <person name="Repkova J."/>
        </authorList>
    </citation>
    <scope>NUCLEOTIDE SEQUENCE [LARGE SCALE GENOMIC DNA]</scope>
    <source>
        <strain evidence="3">cv. 10/8</strain>
        <tissue evidence="2">Leaf</tissue>
    </source>
</reference>
<name>A0A392TKG1_9FABA</name>
<dbReference type="AlphaFoldDB" id="A0A392TKG1"/>
<dbReference type="EMBL" id="LXQA010600078">
    <property type="protein sequence ID" value="MCI61438.1"/>
    <property type="molecule type" value="Genomic_DNA"/>
</dbReference>
<evidence type="ECO:0000256" key="1">
    <source>
        <dbReference type="SAM" id="MobiDB-lite"/>
    </source>
</evidence>
<feature type="non-terminal residue" evidence="2">
    <location>
        <position position="50"/>
    </location>
</feature>
<evidence type="ECO:0000313" key="2">
    <source>
        <dbReference type="EMBL" id="MCI61438.1"/>
    </source>
</evidence>
<keyword evidence="3" id="KW-1185">Reference proteome</keyword>
<accession>A0A392TKG1</accession>
<protein>
    <submittedName>
        <fullName evidence="2">Uncharacterized protein</fullName>
    </submittedName>
</protein>
<proteinExistence type="predicted"/>
<feature type="compositionally biased region" description="Low complexity" evidence="1">
    <location>
        <begin position="10"/>
        <end position="21"/>
    </location>
</feature>
<organism evidence="2 3">
    <name type="scientific">Trifolium medium</name>
    <dbReference type="NCBI Taxonomy" id="97028"/>
    <lineage>
        <taxon>Eukaryota</taxon>
        <taxon>Viridiplantae</taxon>
        <taxon>Streptophyta</taxon>
        <taxon>Embryophyta</taxon>
        <taxon>Tracheophyta</taxon>
        <taxon>Spermatophyta</taxon>
        <taxon>Magnoliopsida</taxon>
        <taxon>eudicotyledons</taxon>
        <taxon>Gunneridae</taxon>
        <taxon>Pentapetalae</taxon>
        <taxon>rosids</taxon>
        <taxon>fabids</taxon>
        <taxon>Fabales</taxon>
        <taxon>Fabaceae</taxon>
        <taxon>Papilionoideae</taxon>
        <taxon>50 kb inversion clade</taxon>
        <taxon>NPAAA clade</taxon>
        <taxon>Hologalegina</taxon>
        <taxon>IRL clade</taxon>
        <taxon>Trifolieae</taxon>
        <taxon>Trifolium</taxon>
    </lineage>
</organism>